<sequence>MEKIIVNVAWCDKNFGGSLGSNVPGAVVFTAPTFEALQKEAKDSLEFHVEGLVENGEDVPEWLKNGDYEFVYNYQDATTLLKAYSPYVSLAAISRASGINQSLLSHYVNGLKKPREQQRKRIVDGLHKIGSDLQTIMCV</sequence>
<evidence type="ECO:0000313" key="1">
    <source>
        <dbReference type="EMBL" id="MQP10790.1"/>
    </source>
</evidence>
<gene>
    <name evidence="1" type="ORF">F7D20_02180</name>
</gene>
<dbReference type="Proteomes" id="UP000384372">
    <property type="component" value="Unassembled WGS sequence"/>
</dbReference>
<dbReference type="OrthoDB" id="965427at2"/>
<reference evidence="1 2" key="1">
    <citation type="submission" date="2019-09" db="EMBL/GenBank/DDBJ databases">
        <title>Distinct polysaccharide growth profiles of human intestinal Prevotella copri isolates.</title>
        <authorList>
            <person name="Fehlner-Peach H."/>
            <person name="Magnabosco C."/>
            <person name="Raghavan V."/>
            <person name="Scher J.U."/>
            <person name="Tett A."/>
            <person name="Cox L.M."/>
            <person name="Gottsegen C."/>
            <person name="Watters A."/>
            <person name="Wiltshire- Gordon J.D."/>
            <person name="Segata N."/>
            <person name="Bonneau R."/>
            <person name="Littman D.R."/>
        </authorList>
    </citation>
    <scope>NUCLEOTIDE SEQUENCE [LARGE SCALE GENOMIC DNA]</scope>
    <source>
        <strain evidence="2">iAQ1173</strain>
    </source>
</reference>
<dbReference type="AlphaFoldDB" id="A0A6A7W8J5"/>
<comment type="caution">
    <text evidence="1">The sequence shown here is derived from an EMBL/GenBank/DDBJ whole genome shotgun (WGS) entry which is preliminary data.</text>
</comment>
<dbReference type="EMBL" id="VZAD01000020">
    <property type="protein sequence ID" value="MQP10790.1"/>
    <property type="molecule type" value="Genomic_DNA"/>
</dbReference>
<protein>
    <submittedName>
        <fullName evidence="1">CopG family transcriptional regulator</fullName>
    </submittedName>
</protein>
<accession>A0A6A7W8J5</accession>
<proteinExistence type="predicted"/>
<name>A0A6A7W8J5_9BACT</name>
<organism evidence="1 2">
    <name type="scientific">Segatella copri</name>
    <dbReference type="NCBI Taxonomy" id="165179"/>
    <lineage>
        <taxon>Bacteria</taxon>
        <taxon>Pseudomonadati</taxon>
        <taxon>Bacteroidota</taxon>
        <taxon>Bacteroidia</taxon>
        <taxon>Bacteroidales</taxon>
        <taxon>Prevotellaceae</taxon>
        <taxon>Segatella</taxon>
    </lineage>
</organism>
<keyword evidence="2" id="KW-1185">Reference proteome</keyword>
<evidence type="ECO:0000313" key="2">
    <source>
        <dbReference type="Proteomes" id="UP000384372"/>
    </source>
</evidence>
<dbReference type="RefSeq" id="WP_158462651.1">
    <property type="nucleotide sequence ID" value="NZ_VZAD01000020.1"/>
</dbReference>